<dbReference type="UniPathway" id="UPA00031">
    <property type="reaction ID" value="UER00013"/>
</dbReference>
<dbReference type="InterPro" id="IPR010140">
    <property type="entry name" value="Histidinol_P_phosphatase_HisJ"/>
</dbReference>
<proteinExistence type="inferred from homology"/>
<gene>
    <name evidence="4" type="ORF">TRAPUB_5421</name>
</gene>
<dbReference type="GO" id="GO:0004401">
    <property type="term" value="F:histidinol-phosphatase activity"/>
    <property type="evidence" value="ECO:0007669"/>
    <property type="project" value="UniProtKB-UniRule"/>
</dbReference>
<accession>A0A1M2V8N7</accession>
<dbReference type="Gene3D" id="3.20.20.140">
    <property type="entry name" value="Metal-dependent hydrolases"/>
    <property type="match status" value="1"/>
</dbReference>
<reference evidence="4 5" key="1">
    <citation type="submission" date="2016-10" db="EMBL/GenBank/DDBJ databases">
        <title>Genome sequence of the basidiomycete white-rot fungus Trametes pubescens.</title>
        <authorList>
            <person name="Makela M.R."/>
            <person name="Granchi Z."/>
            <person name="Peng M."/>
            <person name="De Vries R.P."/>
            <person name="Grigoriev I."/>
            <person name="Riley R."/>
            <person name="Hilden K."/>
        </authorList>
    </citation>
    <scope>NUCLEOTIDE SEQUENCE [LARGE SCALE GENOMIC DNA]</scope>
    <source>
        <strain evidence="4 5">FBCC735</strain>
    </source>
</reference>
<dbReference type="GO" id="GO:0000105">
    <property type="term" value="P:L-histidine biosynthetic process"/>
    <property type="evidence" value="ECO:0007669"/>
    <property type="project" value="UniProtKB-UniRule"/>
</dbReference>
<dbReference type="Proteomes" id="UP000184267">
    <property type="component" value="Unassembled WGS sequence"/>
</dbReference>
<sequence>MDPDVSPSGARHTPHPAPGKYSSRCATRFPRRALESALTRPPCILPRHPQPARRSKQPHASKASSSSGELFNVTERLKAKYVNQITLLVGLETEFITQTDMDELEGLLAASGDRVEYLVGSVHHVRGITIDFDQDTFPPQPLPY</sequence>
<feature type="compositionally biased region" description="Basic residues" evidence="3">
    <location>
        <begin position="50"/>
        <end position="59"/>
    </location>
</feature>
<keyword evidence="1 2" id="KW-0378">Hydrolase</keyword>
<evidence type="ECO:0000256" key="3">
    <source>
        <dbReference type="SAM" id="MobiDB-lite"/>
    </source>
</evidence>
<dbReference type="EC" id="3.1.3.15" evidence="2"/>
<evidence type="ECO:0000256" key="2">
    <source>
        <dbReference type="RuleBase" id="RU366003"/>
    </source>
</evidence>
<comment type="catalytic activity">
    <reaction evidence="2">
        <text>L-histidinol phosphate + H2O = L-histidinol + phosphate</text>
        <dbReference type="Rhea" id="RHEA:14465"/>
        <dbReference type="ChEBI" id="CHEBI:15377"/>
        <dbReference type="ChEBI" id="CHEBI:43474"/>
        <dbReference type="ChEBI" id="CHEBI:57699"/>
        <dbReference type="ChEBI" id="CHEBI:57980"/>
        <dbReference type="EC" id="3.1.3.15"/>
    </reaction>
</comment>
<keyword evidence="2" id="KW-0368">Histidine biosynthesis</keyword>
<evidence type="ECO:0000256" key="1">
    <source>
        <dbReference type="ARBA" id="ARBA00022801"/>
    </source>
</evidence>
<dbReference type="PANTHER" id="PTHR21039">
    <property type="entry name" value="HISTIDINOL PHOSPHATASE-RELATED"/>
    <property type="match status" value="1"/>
</dbReference>
<comment type="caution">
    <text evidence="4">The sequence shown here is derived from an EMBL/GenBank/DDBJ whole genome shotgun (WGS) entry which is preliminary data.</text>
</comment>
<evidence type="ECO:0000313" key="5">
    <source>
        <dbReference type="Proteomes" id="UP000184267"/>
    </source>
</evidence>
<dbReference type="AlphaFoldDB" id="A0A1M2V8N7"/>
<evidence type="ECO:0000313" key="4">
    <source>
        <dbReference type="EMBL" id="OJT03896.1"/>
    </source>
</evidence>
<dbReference type="STRING" id="154538.A0A1M2V8N7"/>
<comment type="pathway">
    <text evidence="2">Amino-acid biosynthesis; L-histidine biosynthesis; L-histidine from 5-phospho-alpha-D-ribose 1-diphosphate: step 8/9.</text>
</comment>
<name>A0A1M2V8N7_TRAPU</name>
<keyword evidence="2" id="KW-0028">Amino-acid biosynthesis</keyword>
<protein>
    <recommendedName>
        <fullName evidence="2">Histidinol-phosphatase</fullName>
        <shortName evidence="2">HolPase</shortName>
        <ecNumber evidence="2">3.1.3.15</ecNumber>
    </recommendedName>
</protein>
<dbReference type="PANTHER" id="PTHR21039:SF0">
    <property type="entry name" value="HISTIDINOL-PHOSPHATASE"/>
    <property type="match status" value="1"/>
</dbReference>
<dbReference type="GO" id="GO:0005737">
    <property type="term" value="C:cytoplasm"/>
    <property type="evidence" value="ECO:0007669"/>
    <property type="project" value="TreeGrafter"/>
</dbReference>
<dbReference type="OrthoDB" id="5957391at2759"/>
<feature type="region of interest" description="Disordered" evidence="3">
    <location>
        <begin position="1"/>
        <end position="69"/>
    </location>
</feature>
<organism evidence="4 5">
    <name type="scientific">Trametes pubescens</name>
    <name type="common">White-rot fungus</name>
    <dbReference type="NCBI Taxonomy" id="154538"/>
    <lineage>
        <taxon>Eukaryota</taxon>
        <taxon>Fungi</taxon>
        <taxon>Dikarya</taxon>
        <taxon>Basidiomycota</taxon>
        <taxon>Agaricomycotina</taxon>
        <taxon>Agaricomycetes</taxon>
        <taxon>Polyporales</taxon>
        <taxon>Polyporaceae</taxon>
        <taxon>Trametes</taxon>
    </lineage>
</organism>
<keyword evidence="5" id="KW-1185">Reference proteome</keyword>
<dbReference type="EMBL" id="MNAD01001581">
    <property type="protein sequence ID" value="OJT03896.1"/>
    <property type="molecule type" value="Genomic_DNA"/>
</dbReference>
<comment type="similarity">
    <text evidence="2">Belongs to the PHP hydrolase family. HisK subfamily.</text>
</comment>